<dbReference type="Proteomes" id="UP000006793">
    <property type="component" value="Chromosome"/>
</dbReference>
<comment type="function">
    <text evidence="2">Plays an important role in DNA replication, recombination and repair. Binds to ssDNA and to an array of partner proteins to recruit them to their sites of action during DNA metabolism.</text>
</comment>
<dbReference type="KEGG" id="tid:Thein_1686"/>
<keyword evidence="6" id="KW-1185">Reference proteome</keyword>
<feature type="compositionally biased region" description="Acidic residues" evidence="4">
    <location>
        <begin position="125"/>
        <end position="137"/>
    </location>
</feature>
<dbReference type="InterPro" id="IPR011344">
    <property type="entry name" value="ssDNA-bd"/>
</dbReference>
<dbReference type="Gene3D" id="2.40.50.140">
    <property type="entry name" value="Nucleic acid-binding proteins"/>
    <property type="match status" value="1"/>
</dbReference>
<dbReference type="FunCoup" id="F8AB87">
    <property type="interactions" value="335"/>
</dbReference>
<evidence type="ECO:0000256" key="4">
    <source>
        <dbReference type="SAM" id="MobiDB-lite"/>
    </source>
</evidence>
<evidence type="ECO:0000256" key="3">
    <source>
        <dbReference type="PIRNR" id="PIRNR002070"/>
    </source>
</evidence>
<feature type="region of interest" description="Disordered" evidence="4">
    <location>
        <begin position="107"/>
        <end position="137"/>
    </location>
</feature>
<keyword evidence="2" id="KW-0227">DNA damage</keyword>
<dbReference type="GO" id="GO:0003697">
    <property type="term" value="F:single-stranded DNA binding"/>
    <property type="evidence" value="ECO:0007669"/>
    <property type="project" value="UniProtKB-UniRule"/>
</dbReference>
<dbReference type="GO" id="GO:0006310">
    <property type="term" value="P:DNA recombination"/>
    <property type="evidence" value="ECO:0007669"/>
    <property type="project" value="UniProtKB-UniRule"/>
</dbReference>
<dbReference type="AlphaFoldDB" id="F8AB87"/>
<accession>F8AB87</accession>
<dbReference type="PROSITE" id="PS50935">
    <property type="entry name" value="SSB"/>
    <property type="match status" value="1"/>
</dbReference>
<dbReference type="STRING" id="667014.Thein_1686"/>
<dbReference type="PANTHER" id="PTHR10302">
    <property type="entry name" value="SINGLE-STRANDED DNA-BINDING PROTEIN"/>
    <property type="match status" value="1"/>
</dbReference>
<dbReference type="EMBL" id="CP002683">
    <property type="protein sequence ID" value="AEH45544.1"/>
    <property type="molecule type" value="Genomic_DNA"/>
</dbReference>
<gene>
    <name evidence="5" type="ordered locus">Thein_1686</name>
</gene>
<reference evidence="6" key="1">
    <citation type="submission" date="2011-04" db="EMBL/GenBank/DDBJ databases">
        <title>The complete genome of Thermodesulfatator indicus DSM 15286.</title>
        <authorList>
            <person name="Lucas S."/>
            <person name="Copeland A."/>
            <person name="Lapidus A."/>
            <person name="Bruce D."/>
            <person name="Goodwin L."/>
            <person name="Pitluck S."/>
            <person name="Peters L."/>
            <person name="Kyrpides N."/>
            <person name="Mavromatis K."/>
            <person name="Pagani I."/>
            <person name="Ivanova N."/>
            <person name="Saunders L."/>
            <person name="Detter J.C."/>
            <person name="Tapia R."/>
            <person name="Han C."/>
            <person name="Land M."/>
            <person name="Hauser L."/>
            <person name="Markowitz V."/>
            <person name="Cheng J.-F."/>
            <person name="Hugenholtz P."/>
            <person name="Woyke T."/>
            <person name="Wu D."/>
            <person name="Spring S."/>
            <person name="Schroeder M."/>
            <person name="Brambilla E."/>
            <person name="Klenk H.-P."/>
            <person name="Eisen J.A."/>
        </authorList>
    </citation>
    <scope>NUCLEOTIDE SEQUENCE [LARGE SCALE GENOMIC DNA]</scope>
    <source>
        <strain evidence="6">DSM 15286 / JCM 11887 / CIR29812</strain>
    </source>
</reference>
<comment type="caution">
    <text evidence="2">Lacks conserved residue(s) required for the propagation of feature annotation.</text>
</comment>
<evidence type="ECO:0000313" key="6">
    <source>
        <dbReference type="Proteomes" id="UP000006793"/>
    </source>
</evidence>
<dbReference type="InterPro" id="IPR000424">
    <property type="entry name" value="Primosome_PriB/ssb"/>
</dbReference>
<dbReference type="CDD" id="cd04496">
    <property type="entry name" value="SSB_OBF"/>
    <property type="match status" value="1"/>
</dbReference>
<dbReference type="InParanoid" id="F8AB87"/>
<organism evidence="5 6">
    <name type="scientific">Thermodesulfatator indicus (strain DSM 15286 / JCM 11887 / CIR29812)</name>
    <dbReference type="NCBI Taxonomy" id="667014"/>
    <lineage>
        <taxon>Bacteria</taxon>
        <taxon>Pseudomonadati</taxon>
        <taxon>Thermodesulfobacteriota</taxon>
        <taxon>Thermodesulfobacteria</taxon>
        <taxon>Thermodesulfobacteriales</taxon>
        <taxon>Thermodesulfatatoraceae</taxon>
        <taxon>Thermodesulfatator</taxon>
    </lineage>
</organism>
<dbReference type="GO" id="GO:0006260">
    <property type="term" value="P:DNA replication"/>
    <property type="evidence" value="ECO:0007669"/>
    <property type="project" value="UniProtKB-UniRule"/>
</dbReference>
<feature type="short sequence motif" description="Important for interaction with partner proteins" evidence="2">
    <location>
        <begin position="132"/>
        <end position="137"/>
    </location>
</feature>
<dbReference type="InterPro" id="IPR012340">
    <property type="entry name" value="NA-bd_OB-fold"/>
</dbReference>
<keyword evidence="2" id="KW-0233">DNA recombination</keyword>
<evidence type="ECO:0000313" key="5">
    <source>
        <dbReference type="EMBL" id="AEH45544.1"/>
    </source>
</evidence>
<evidence type="ECO:0000256" key="1">
    <source>
        <dbReference type="ARBA" id="ARBA00023125"/>
    </source>
</evidence>
<dbReference type="PIRSF" id="PIRSF002070">
    <property type="entry name" value="SSB"/>
    <property type="match status" value="1"/>
</dbReference>
<dbReference type="HAMAP" id="MF_00984">
    <property type="entry name" value="SSB"/>
    <property type="match status" value="1"/>
</dbReference>
<dbReference type="Pfam" id="PF00436">
    <property type="entry name" value="SSB"/>
    <property type="match status" value="1"/>
</dbReference>
<dbReference type="GO" id="GO:0009295">
    <property type="term" value="C:nucleoid"/>
    <property type="evidence" value="ECO:0007669"/>
    <property type="project" value="TreeGrafter"/>
</dbReference>
<comment type="subunit">
    <text evidence="2">Homotetramer.</text>
</comment>
<proteinExistence type="inferred from homology"/>
<dbReference type="GO" id="GO:0006281">
    <property type="term" value="P:DNA repair"/>
    <property type="evidence" value="ECO:0007669"/>
    <property type="project" value="UniProtKB-UniRule"/>
</dbReference>
<evidence type="ECO:0000256" key="2">
    <source>
        <dbReference type="HAMAP-Rule" id="MF_00984"/>
    </source>
</evidence>
<dbReference type="eggNOG" id="COG0629">
    <property type="taxonomic scope" value="Bacteria"/>
</dbReference>
<dbReference type="PATRIC" id="fig|667014.3.peg.1737"/>
<keyword evidence="1 2" id="KW-0238">DNA-binding</keyword>
<reference evidence="5 6" key="2">
    <citation type="journal article" date="2012" name="Stand. Genomic Sci.">
        <title>Complete genome sequence of the thermophilic sulfate-reducing ocean bacterium Thermodesulfatator indicus type strain (CIR29812(T)).</title>
        <authorList>
            <person name="Anderson I."/>
            <person name="Saunders E."/>
            <person name="Lapidus A."/>
            <person name="Nolan M."/>
            <person name="Lucas S."/>
            <person name="Tice H."/>
            <person name="Del Rio T.G."/>
            <person name="Cheng J.F."/>
            <person name="Han C."/>
            <person name="Tapia R."/>
            <person name="Goodwin L.A."/>
            <person name="Pitluck S."/>
            <person name="Liolios K."/>
            <person name="Mavromatis K."/>
            <person name="Pagani I."/>
            <person name="Ivanova N."/>
            <person name="Mikhailova N."/>
            <person name="Pati A."/>
            <person name="Chen A."/>
            <person name="Palaniappan K."/>
            <person name="Land M."/>
            <person name="Hauser L."/>
            <person name="Jeffries C.D."/>
            <person name="Chang Y.J."/>
            <person name="Brambilla E.M."/>
            <person name="Rohde M."/>
            <person name="Spring S."/>
            <person name="Goker M."/>
            <person name="Detter J.C."/>
            <person name="Woyke T."/>
            <person name="Bristow J."/>
            <person name="Eisen J.A."/>
            <person name="Markowitz V."/>
            <person name="Hugenholtz P."/>
            <person name="Kyrpides N.C."/>
            <person name="Klenk H.P."/>
        </authorList>
    </citation>
    <scope>NUCLEOTIDE SEQUENCE [LARGE SCALE GENOMIC DNA]</scope>
    <source>
        <strain evidence="6">DSM 15286 / JCM 11887 / CIR29812</strain>
    </source>
</reference>
<name>F8AB87_THEID</name>
<keyword evidence="2" id="KW-0234">DNA repair</keyword>
<keyword evidence="2" id="KW-0235">DNA replication</keyword>
<dbReference type="SUPFAM" id="SSF50249">
    <property type="entry name" value="Nucleic acid-binding proteins"/>
    <property type="match status" value="1"/>
</dbReference>
<dbReference type="NCBIfam" id="TIGR00621">
    <property type="entry name" value="ssb"/>
    <property type="match status" value="1"/>
</dbReference>
<sequence length="137" mass="15475">MSVNKVILIGRLGADPEIRYTADGQPVATFRLATSERWTDKNGQRQERTEWHRVVAFGKLAEICGEYLSKGRQVYIEGRLQTRSYEDRDGIKRYVTEIVAQNMQMLGRRDEVSAGPAPSAGTSDFVDEPPPDEDLPF</sequence>
<dbReference type="PaxDb" id="667014-Thein_1686"/>
<dbReference type="OrthoDB" id="9809878at2"/>
<dbReference type="PANTHER" id="PTHR10302:SF27">
    <property type="entry name" value="SINGLE-STRANDED DNA-BINDING PROTEIN"/>
    <property type="match status" value="1"/>
</dbReference>
<dbReference type="HOGENOM" id="CLU_078758_0_2_0"/>
<dbReference type="RefSeq" id="WP_013908285.1">
    <property type="nucleotide sequence ID" value="NC_015681.1"/>
</dbReference>
<protein>
    <recommendedName>
        <fullName evidence="2 3">Single-stranded DNA-binding protein</fullName>
        <shortName evidence="2">SSB</shortName>
    </recommendedName>
</protein>